<proteinExistence type="predicted"/>
<keyword evidence="2" id="KW-1185">Reference proteome</keyword>
<dbReference type="Proteomes" id="UP001056120">
    <property type="component" value="Linkage Group LG11"/>
</dbReference>
<gene>
    <name evidence="1" type="ORF">L1987_34152</name>
</gene>
<reference evidence="1 2" key="2">
    <citation type="journal article" date="2022" name="Mol. Ecol. Resour.">
        <title>The genomes of chicory, endive, great burdock and yacon provide insights into Asteraceae paleo-polyploidization history and plant inulin production.</title>
        <authorList>
            <person name="Fan W."/>
            <person name="Wang S."/>
            <person name="Wang H."/>
            <person name="Wang A."/>
            <person name="Jiang F."/>
            <person name="Liu H."/>
            <person name="Zhao H."/>
            <person name="Xu D."/>
            <person name="Zhang Y."/>
        </authorList>
    </citation>
    <scope>NUCLEOTIDE SEQUENCE [LARGE SCALE GENOMIC DNA]</scope>
    <source>
        <strain evidence="2">cv. Yunnan</strain>
        <tissue evidence="1">Leaves</tissue>
    </source>
</reference>
<sequence>MVQRTVLKVHLSCEKRRTKILKSVSDLDGIDKIEIDVAKDTVTVTGDADPCEIIKRARKVVKCVEVVTVGPPPKKPEEKKPEVKKPEPCIYMPPSCVGSCCAVPSCVVCRPLVVVHTPQDPCTTCSIM</sequence>
<evidence type="ECO:0000313" key="1">
    <source>
        <dbReference type="EMBL" id="KAI3798868.1"/>
    </source>
</evidence>
<accession>A0ACB9HTV9</accession>
<comment type="caution">
    <text evidence="1">The sequence shown here is derived from an EMBL/GenBank/DDBJ whole genome shotgun (WGS) entry which is preliminary data.</text>
</comment>
<organism evidence="1 2">
    <name type="scientific">Smallanthus sonchifolius</name>
    <dbReference type="NCBI Taxonomy" id="185202"/>
    <lineage>
        <taxon>Eukaryota</taxon>
        <taxon>Viridiplantae</taxon>
        <taxon>Streptophyta</taxon>
        <taxon>Embryophyta</taxon>
        <taxon>Tracheophyta</taxon>
        <taxon>Spermatophyta</taxon>
        <taxon>Magnoliopsida</taxon>
        <taxon>eudicotyledons</taxon>
        <taxon>Gunneridae</taxon>
        <taxon>Pentapetalae</taxon>
        <taxon>asterids</taxon>
        <taxon>campanulids</taxon>
        <taxon>Asterales</taxon>
        <taxon>Asteraceae</taxon>
        <taxon>Asteroideae</taxon>
        <taxon>Heliantheae alliance</taxon>
        <taxon>Millerieae</taxon>
        <taxon>Smallanthus</taxon>
    </lineage>
</organism>
<protein>
    <submittedName>
        <fullName evidence="1">Uncharacterized protein</fullName>
    </submittedName>
</protein>
<dbReference type="EMBL" id="CM042028">
    <property type="protein sequence ID" value="KAI3798868.1"/>
    <property type="molecule type" value="Genomic_DNA"/>
</dbReference>
<name>A0ACB9HTV9_9ASTR</name>
<reference evidence="2" key="1">
    <citation type="journal article" date="2022" name="Mol. Ecol. Resour.">
        <title>The genomes of chicory, endive, great burdock and yacon provide insights into Asteraceae palaeo-polyploidization history and plant inulin production.</title>
        <authorList>
            <person name="Fan W."/>
            <person name="Wang S."/>
            <person name="Wang H."/>
            <person name="Wang A."/>
            <person name="Jiang F."/>
            <person name="Liu H."/>
            <person name="Zhao H."/>
            <person name="Xu D."/>
            <person name="Zhang Y."/>
        </authorList>
    </citation>
    <scope>NUCLEOTIDE SEQUENCE [LARGE SCALE GENOMIC DNA]</scope>
    <source>
        <strain evidence="2">cv. Yunnan</strain>
    </source>
</reference>
<evidence type="ECO:0000313" key="2">
    <source>
        <dbReference type="Proteomes" id="UP001056120"/>
    </source>
</evidence>